<gene>
    <name evidence="1" type="ORF">METZ01_LOCUS118732</name>
</gene>
<name>A0A381XMB9_9ZZZZ</name>
<sequence length="37" mass="4547">FYVGRISRLIKPKRSFLIIREKLKRVCCFFNQKRSQS</sequence>
<proteinExistence type="predicted"/>
<protein>
    <submittedName>
        <fullName evidence="1">Uncharacterized protein</fullName>
    </submittedName>
</protein>
<organism evidence="1">
    <name type="scientific">marine metagenome</name>
    <dbReference type="NCBI Taxonomy" id="408172"/>
    <lineage>
        <taxon>unclassified sequences</taxon>
        <taxon>metagenomes</taxon>
        <taxon>ecological metagenomes</taxon>
    </lineage>
</organism>
<evidence type="ECO:0000313" key="1">
    <source>
        <dbReference type="EMBL" id="SVA65878.1"/>
    </source>
</evidence>
<accession>A0A381XMB9</accession>
<dbReference type="EMBL" id="UINC01015686">
    <property type="protein sequence ID" value="SVA65878.1"/>
    <property type="molecule type" value="Genomic_DNA"/>
</dbReference>
<feature type="non-terminal residue" evidence="1">
    <location>
        <position position="1"/>
    </location>
</feature>
<feature type="non-terminal residue" evidence="1">
    <location>
        <position position="37"/>
    </location>
</feature>
<dbReference type="AlphaFoldDB" id="A0A381XMB9"/>
<reference evidence="1" key="1">
    <citation type="submission" date="2018-05" db="EMBL/GenBank/DDBJ databases">
        <authorList>
            <person name="Lanie J.A."/>
            <person name="Ng W.-L."/>
            <person name="Kazmierczak K.M."/>
            <person name="Andrzejewski T.M."/>
            <person name="Davidsen T.M."/>
            <person name="Wayne K.J."/>
            <person name="Tettelin H."/>
            <person name="Glass J.I."/>
            <person name="Rusch D."/>
            <person name="Podicherti R."/>
            <person name="Tsui H.-C.T."/>
            <person name="Winkler M.E."/>
        </authorList>
    </citation>
    <scope>NUCLEOTIDE SEQUENCE</scope>
</reference>